<comment type="caution">
    <text evidence="2">The sequence shown here is derived from an EMBL/GenBank/DDBJ whole genome shotgun (WGS) entry which is preliminary data.</text>
</comment>
<feature type="transmembrane region" description="Helical" evidence="1">
    <location>
        <begin position="28"/>
        <end position="48"/>
    </location>
</feature>
<dbReference type="Proteomes" id="UP000602076">
    <property type="component" value="Unassembled WGS sequence"/>
</dbReference>
<protein>
    <recommendedName>
        <fullName evidence="4">O-antigen ligase domain-containing protein</fullName>
    </recommendedName>
</protein>
<evidence type="ECO:0008006" key="4">
    <source>
        <dbReference type="Google" id="ProtNLM"/>
    </source>
</evidence>
<feature type="transmembrane region" description="Helical" evidence="1">
    <location>
        <begin position="90"/>
        <end position="110"/>
    </location>
</feature>
<feature type="transmembrane region" description="Helical" evidence="1">
    <location>
        <begin position="122"/>
        <end position="143"/>
    </location>
</feature>
<evidence type="ECO:0000313" key="3">
    <source>
        <dbReference type="Proteomes" id="UP000602076"/>
    </source>
</evidence>
<evidence type="ECO:0000313" key="2">
    <source>
        <dbReference type="EMBL" id="MBD3107631.1"/>
    </source>
</evidence>
<keyword evidence="1" id="KW-0472">Membrane</keyword>
<accession>A0A927HAN5</accession>
<proteinExistence type="predicted"/>
<name>A0A927HAN5_9BACI</name>
<feature type="transmembrane region" description="Helical" evidence="1">
    <location>
        <begin position="60"/>
        <end position="78"/>
    </location>
</feature>
<sequence>MEKNNFFLTLILSLLSIAYVLVDWSIGIINFGDILVLIDAGLVLTIGLLTKTLRIQRNQIIILIGLVLLVVLNIMSNLLINPDFSINESIISLCKVIFYTIAFILLYNFIVINRLEYKFLQIISVVTVIVCFIGIYITLAIYLKGVLPYEFFWNFTRNDVASYIYRGYGSIIRTRSLFSEPAHFGFFLNSVLAIICFNRQNYKISKKVDIIITFSIILTLSYGSILIMFLLKLLHYSNLDNVREIIVNSKKYFPIFLCLLLFLLNMGDSIEGTVFKRTQEIFNGEDSSTDSRIEGSWSYVAEDTIFIGNGIGNTPTIYNNFAYILSDLGLIAFVLYLLFNLILLRLNFKLEMVFLVLNIQKGGYLGVGFWILVFLLIIYNRRLSKE</sequence>
<feature type="transmembrane region" description="Helical" evidence="1">
    <location>
        <begin position="182"/>
        <end position="198"/>
    </location>
</feature>
<feature type="transmembrane region" description="Helical" evidence="1">
    <location>
        <begin position="321"/>
        <end position="343"/>
    </location>
</feature>
<reference evidence="2" key="1">
    <citation type="submission" date="2020-09" db="EMBL/GenBank/DDBJ databases">
        <title>Bacillus faecalis sp. nov., a moderately halophilic bacterium isolated from cow faeces.</title>
        <authorList>
            <person name="Jiang L."/>
            <person name="Lee J."/>
        </authorList>
    </citation>
    <scope>NUCLEOTIDE SEQUENCE</scope>
    <source>
        <strain evidence="2">AGMB 02131</strain>
    </source>
</reference>
<keyword evidence="1" id="KW-0812">Transmembrane</keyword>
<keyword evidence="3" id="KW-1185">Reference proteome</keyword>
<feature type="transmembrane region" description="Helical" evidence="1">
    <location>
        <begin position="363"/>
        <end position="380"/>
    </location>
</feature>
<evidence type="ECO:0000256" key="1">
    <source>
        <dbReference type="SAM" id="Phobius"/>
    </source>
</evidence>
<feature type="transmembrane region" description="Helical" evidence="1">
    <location>
        <begin position="251"/>
        <end position="267"/>
    </location>
</feature>
<dbReference type="AlphaFoldDB" id="A0A927HAN5"/>
<gene>
    <name evidence="2" type="ORF">IEO70_04565</name>
</gene>
<feature type="transmembrane region" description="Helical" evidence="1">
    <location>
        <begin position="210"/>
        <end position="231"/>
    </location>
</feature>
<keyword evidence="1" id="KW-1133">Transmembrane helix</keyword>
<dbReference type="RefSeq" id="WP_190997176.1">
    <property type="nucleotide sequence ID" value="NZ_JACXSI010000008.1"/>
</dbReference>
<organism evidence="2 3">
    <name type="scientific">Peribacillus faecalis</name>
    <dbReference type="NCBI Taxonomy" id="2772559"/>
    <lineage>
        <taxon>Bacteria</taxon>
        <taxon>Bacillati</taxon>
        <taxon>Bacillota</taxon>
        <taxon>Bacilli</taxon>
        <taxon>Bacillales</taxon>
        <taxon>Bacillaceae</taxon>
        <taxon>Peribacillus</taxon>
    </lineage>
</organism>
<dbReference type="EMBL" id="JACXSI010000008">
    <property type="protein sequence ID" value="MBD3107631.1"/>
    <property type="molecule type" value="Genomic_DNA"/>
</dbReference>